<proteinExistence type="predicted"/>
<reference evidence="2 3" key="1">
    <citation type="journal article" date="2010" name="BMC Genomics">
        <title>Metabolic flexibility revealed in the genome of the cyst-forming alpha-1 proteobacterium Rhodospirillum centenum.</title>
        <authorList>
            <person name="Lu Y.K."/>
            <person name="Marden J."/>
            <person name="Han M."/>
            <person name="Swingley W.D."/>
            <person name="Mastrian S.D."/>
            <person name="Chowdhury S.R."/>
            <person name="Hao J."/>
            <person name="Helmy T."/>
            <person name="Kim S."/>
            <person name="Kurdoglu A.A."/>
            <person name="Matthies H.J."/>
            <person name="Rollo D."/>
            <person name="Stothard P."/>
            <person name="Blankenship R.E."/>
            <person name="Bauer C.E."/>
            <person name="Touchman J.W."/>
        </authorList>
    </citation>
    <scope>NUCLEOTIDE SEQUENCE [LARGE SCALE GENOMIC DNA]</scope>
    <source>
        <strain evidence="3">ATCC 51521 / SW</strain>
    </source>
</reference>
<gene>
    <name evidence="2" type="ordered locus">RC1_4096</name>
</gene>
<dbReference type="AlphaFoldDB" id="B6IYR1"/>
<evidence type="ECO:0000313" key="3">
    <source>
        <dbReference type="Proteomes" id="UP000001591"/>
    </source>
</evidence>
<dbReference type="Proteomes" id="UP000001591">
    <property type="component" value="Chromosome"/>
</dbReference>
<dbReference type="HOGENOM" id="CLU_2619677_0_0_5"/>
<protein>
    <submittedName>
        <fullName evidence="2">Uncharacterized protein</fullName>
    </submittedName>
</protein>
<sequence>MADRPQDPTQRMPKAPEGADEEARRILEQQHTGNHQKPGAESGAADRRGGTRAGAETVEDTDSPGPGPRPGPGRDAGG</sequence>
<accession>B6IYR1</accession>
<name>B6IYR1_RHOCS</name>
<organism evidence="2 3">
    <name type="scientific">Rhodospirillum centenum (strain ATCC 51521 / SW)</name>
    <dbReference type="NCBI Taxonomy" id="414684"/>
    <lineage>
        <taxon>Bacteria</taxon>
        <taxon>Pseudomonadati</taxon>
        <taxon>Pseudomonadota</taxon>
        <taxon>Alphaproteobacteria</taxon>
        <taxon>Rhodospirillales</taxon>
        <taxon>Rhodospirillaceae</taxon>
        <taxon>Rhodospirillum</taxon>
    </lineage>
</organism>
<keyword evidence="3" id="KW-1185">Reference proteome</keyword>
<evidence type="ECO:0000256" key="1">
    <source>
        <dbReference type="SAM" id="MobiDB-lite"/>
    </source>
</evidence>
<feature type="region of interest" description="Disordered" evidence="1">
    <location>
        <begin position="1"/>
        <end position="78"/>
    </location>
</feature>
<dbReference type="EMBL" id="CP000613">
    <property type="protein sequence ID" value="ACJ01435.1"/>
    <property type="molecule type" value="Genomic_DNA"/>
</dbReference>
<dbReference type="KEGG" id="rce:RC1_4096"/>
<dbReference type="RefSeq" id="WP_012569207.1">
    <property type="nucleotide sequence ID" value="NC_011420.2"/>
</dbReference>
<evidence type="ECO:0000313" key="2">
    <source>
        <dbReference type="EMBL" id="ACJ01435.1"/>
    </source>
</evidence>